<evidence type="ECO:0000313" key="6">
    <source>
        <dbReference type="EMBL" id="OGD25219.1"/>
    </source>
</evidence>
<dbReference type="Pfam" id="PF07992">
    <property type="entry name" value="Pyr_redox_2"/>
    <property type="match status" value="1"/>
</dbReference>
<reference evidence="6 7" key="1">
    <citation type="journal article" date="2016" name="Nat. Commun.">
        <title>Thousands of microbial genomes shed light on interconnected biogeochemical processes in an aquifer system.</title>
        <authorList>
            <person name="Anantharaman K."/>
            <person name="Brown C.T."/>
            <person name="Hug L.A."/>
            <person name="Sharon I."/>
            <person name="Castelle C.J."/>
            <person name="Probst A.J."/>
            <person name="Thomas B.C."/>
            <person name="Singh A."/>
            <person name="Wilkins M.J."/>
            <person name="Karaoz U."/>
            <person name="Brodie E.L."/>
            <person name="Williams K.H."/>
            <person name="Hubbard S.S."/>
            <person name="Banfield J.F."/>
        </authorList>
    </citation>
    <scope>NUCLEOTIDE SEQUENCE [LARGE SCALE GENOMIC DNA]</scope>
</reference>
<feature type="domain" description="Reductase C-terminal" evidence="5">
    <location>
        <begin position="328"/>
        <end position="409"/>
    </location>
</feature>
<protein>
    <recommendedName>
        <fullName evidence="8">FAD/NAD(P)-binding domain-containing protein</fullName>
    </recommendedName>
</protein>
<name>A0A1F5B3L9_9BACT</name>
<gene>
    <name evidence="6" type="ORF">A2819_02505</name>
</gene>
<dbReference type="InterPro" id="IPR028202">
    <property type="entry name" value="Reductase_C"/>
</dbReference>
<dbReference type="Gene3D" id="3.30.390.30">
    <property type="match status" value="1"/>
</dbReference>
<accession>A0A1F5B3L9</accession>
<dbReference type="InterPro" id="IPR023753">
    <property type="entry name" value="FAD/NAD-binding_dom"/>
</dbReference>
<evidence type="ECO:0000313" key="7">
    <source>
        <dbReference type="Proteomes" id="UP000176431"/>
    </source>
</evidence>
<evidence type="ECO:0000256" key="1">
    <source>
        <dbReference type="ARBA" id="ARBA00001974"/>
    </source>
</evidence>
<keyword evidence="3" id="KW-0274">FAD</keyword>
<dbReference type="SUPFAM" id="SSF55424">
    <property type="entry name" value="FAD/NAD-linked reductases, dimerisation (C-terminal) domain"/>
    <property type="match status" value="1"/>
</dbReference>
<comment type="caution">
    <text evidence="6">The sequence shown here is derived from an EMBL/GenBank/DDBJ whole genome shotgun (WGS) entry which is preliminary data.</text>
</comment>
<dbReference type="EMBL" id="MEYK01000018">
    <property type="protein sequence ID" value="OGD25219.1"/>
    <property type="molecule type" value="Genomic_DNA"/>
</dbReference>
<dbReference type="InterPro" id="IPR050260">
    <property type="entry name" value="FAD-bd_OxRdtase"/>
</dbReference>
<organism evidence="6 7">
    <name type="scientific">Candidatus Azambacteria bacterium RIFCSPHIGHO2_01_FULL_40_24</name>
    <dbReference type="NCBI Taxonomy" id="1797301"/>
    <lineage>
        <taxon>Bacteria</taxon>
        <taxon>Candidatus Azamiibacteriota</taxon>
    </lineage>
</organism>
<evidence type="ECO:0000259" key="5">
    <source>
        <dbReference type="Pfam" id="PF14759"/>
    </source>
</evidence>
<evidence type="ECO:0000256" key="3">
    <source>
        <dbReference type="ARBA" id="ARBA00022827"/>
    </source>
</evidence>
<dbReference type="PANTHER" id="PTHR43429">
    <property type="entry name" value="PYRIDINE NUCLEOTIDE-DISULFIDE OXIDOREDUCTASE DOMAIN-CONTAINING"/>
    <property type="match status" value="1"/>
</dbReference>
<dbReference type="PANTHER" id="PTHR43429:SF3">
    <property type="entry name" value="NITRITE REDUCTASE [NAD(P)H]"/>
    <property type="match status" value="1"/>
</dbReference>
<sequence>MKKFKYLIIGGGVSGTTAAETIRNSDKDSLVAIINEEPYTAYSRVTLSKHEFYDKEWEEDKIWFRTPDWYLKENIELIAGKVAVNLDHDKKLVILNDGEEIEYEKLLLAIGSCAKKWMVPGSDKKNIFVLRNLDDAKAIRDKMPTAKNAIAVGGGFVSFEMCHILRQFNIDTTLVLRESYYWEPVLSEDEAAVVEEALIKNEVKILKNSEINEVVGGEFAEGVILKDGTKIDCDIIIPGIGVACSLNWLKSPGLETNRGILTNEYLETNIPDIWASGDVAEFNDLILEERVQLGNWLNAQQQGRVAGLNMAGKKEPFRMVTSYSTNGFGVTICFVGDVRPEADRTMISRGSLESKSWARLLVKDGEIIGATIINRTPELAAISKLIATDFKISGHEKELADPDFDLKKVI</sequence>
<dbReference type="SUPFAM" id="SSF51905">
    <property type="entry name" value="FAD/NAD(P)-binding domain"/>
    <property type="match status" value="2"/>
</dbReference>
<dbReference type="Proteomes" id="UP000176431">
    <property type="component" value="Unassembled WGS sequence"/>
</dbReference>
<proteinExistence type="predicted"/>
<dbReference type="Gene3D" id="3.50.50.60">
    <property type="entry name" value="FAD/NAD(P)-binding domain"/>
    <property type="match status" value="2"/>
</dbReference>
<keyword evidence="2" id="KW-0285">Flavoprotein</keyword>
<evidence type="ECO:0000259" key="4">
    <source>
        <dbReference type="Pfam" id="PF07992"/>
    </source>
</evidence>
<evidence type="ECO:0000256" key="2">
    <source>
        <dbReference type="ARBA" id="ARBA00022630"/>
    </source>
</evidence>
<dbReference type="AlphaFoldDB" id="A0A1F5B3L9"/>
<evidence type="ECO:0008006" key="8">
    <source>
        <dbReference type="Google" id="ProtNLM"/>
    </source>
</evidence>
<dbReference type="GO" id="GO:0016491">
    <property type="term" value="F:oxidoreductase activity"/>
    <property type="evidence" value="ECO:0007669"/>
    <property type="project" value="InterPro"/>
</dbReference>
<feature type="domain" description="FAD/NAD(P)-binding" evidence="4">
    <location>
        <begin position="5"/>
        <end position="303"/>
    </location>
</feature>
<dbReference type="InterPro" id="IPR016156">
    <property type="entry name" value="FAD/NAD-linked_Rdtase_dimer_sf"/>
</dbReference>
<dbReference type="Pfam" id="PF14759">
    <property type="entry name" value="Reductase_C"/>
    <property type="match status" value="1"/>
</dbReference>
<comment type="cofactor">
    <cofactor evidence="1">
        <name>FAD</name>
        <dbReference type="ChEBI" id="CHEBI:57692"/>
    </cofactor>
</comment>
<dbReference type="PRINTS" id="PR00368">
    <property type="entry name" value="FADPNR"/>
</dbReference>
<dbReference type="PRINTS" id="PR00469">
    <property type="entry name" value="PNDRDTASEII"/>
</dbReference>
<dbReference type="InterPro" id="IPR036188">
    <property type="entry name" value="FAD/NAD-bd_sf"/>
</dbReference>